<name>A0A6I6F762_9ACTN</name>
<evidence type="ECO:0000256" key="1">
    <source>
        <dbReference type="SAM" id="MobiDB-lite"/>
    </source>
</evidence>
<feature type="region of interest" description="Disordered" evidence="1">
    <location>
        <begin position="211"/>
        <end position="231"/>
    </location>
</feature>
<accession>A0A6I6F762</accession>
<dbReference type="RefSeq" id="WP_156692593.1">
    <property type="nucleotide sequence ID" value="NZ_CP034279.1"/>
</dbReference>
<proteinExistence type="predicted"/>
<evidence type="ECO:0000313" key="2">
    <source>
        <dbReference type="EMBL" id="QGV78801.1"/>
    </source>
</evidence>
<evidence type="ECO:0000313" key="3">
    <source>
        <dbReference type="Proteomes" id="UP000422572"/>
    </source>
</evidence>
<keyword evidence="3" id="KW-1185">Reference proteome</keyword>
<protein>
    <recommendedName>
        <fullName evidence="4">DUF3558 domain-containing protein</fullName>
    </recommendedName>
</protein>
<gene>
    <name evidence="2" type="ORF">EIZ62_11490</name>
</gene>
<evidence type="ECO:0008006" key="4">
    <source>
        <dbReference type="Google" id="ProtNLM"/>
    </source>
</evidence>
<dbReference type="OrthoDB" id="4515152at2"/>
<reference evidence="2 3" key="1">
    <citation type="submission" date="2018-12" db="EMBL/GenBank/DDBJ databases">
        <title>Complete genome sequence of Streptomyces ficellus NRRL8067, the producer of ficellomycin, feldamycin and nojirimycin.</title>
        <authorList>
            <person name="Zhang H."/>
            <person name="Yue R."/>
            <person name="Liu Y."/>
            <person name="Li M."/>
            <person name="Mu H."/>
            <person name="Zhang J."/>
        </authorList>
    </citation>
    <scope>NUCLEOTIDE SEQUENCE [LARGE SCALE GENOMIC DNA]</scope>
    <source>
        <strain evidence="2 3">NRRL 8067</strain>
    </source>
</reference>
<feature type="region of interest" description="Disordered" evidence="1">
    <location>
        <begin position="1"/>
        <end position="46"/>
    </location>
</feature>
<dbReference type="Proteomes" id="UP000422572">
    <property type="component" value="Chromosome"/>
</dbReference>
<sequence length="248" mass="26204">MISEPELVGGDGDAPIPPPYGPPPYGPTPPAGDAPAEDLPGGGGERRARPPWLWALGGVLVSSALWAGGLYAYQAMGPSLGGYRTSDNLCDAADLPALRAKYGERAEGTDEGQNRHEALDQALCSVTLSAAGDDDGPGYGIDVTYDLHKVTDPGPEFEPFATGSGWDGWDWKPVEGLGERALFAQDDEGYAALRVLDGQAVLSMMFSVQAEYDPDQEDPPPGPDASATRGVKDLMVKDMRTLMAELKR</sequence>
<dbReference type="EMBL" id="CP034279">
    <property type="protein sequence ID" value="QGV78801.1"/>
    <property type="molecule type" value="Genomic_DNA"/>
</dbReference>
<dbReference type="AlphaFoldDB" id="A0A6I6F762"/>
<organism evidence="2 3">
    <name type="scientific">Streptomyces ficellus</name>
    <dbReference type="NCBI Taxonomy" id="1977088"/>
    <lineage>
        <taxon>Bacteria</taxon>
        <taxon>Bacillati</taxon>
        <taxon>Actinomycetota</taxon>
        <taxon>Actinomycetes</taxon>
        <taxon>Kitasatosporales</taxon>
        <taxon>Streptomycetaceae</taxon>
        <taxon>Streptomyces</taxon>
    </lineage>
</organism>
<dbReference type="KEGG" id="sfic:EIZ62_11490"/>
<feature type="compositionally biased region" description="Pro residues" evidence="1">
    <location>
        <begin position="15"/>
        <end position="32"/>
    </location>
</feature>